<dbReference type="EMBL" id="JAVIIW010000034">
    <property type="protein sequence ID" value="MDX8481643.1"/>
    <property type="molecule type" value="Genomic_DNA"/>
</dbReference>
<evidence type="ECO:0000313" key="3">
    <source>
        <dbReference type="Proteomes" id="UP001287059"/>
    </source>
</evidence>
<evidence type="ECO:0000313" key="2">
    <source>
        <dbReference type="EMBL" id="MDX8481643.1"/>
    </source>
</evidence>
<proteinExistence type="predicted"/>
<gene>
    <name evidence="2" type="ORF">RFN28_24740</name>
</gene>
<comment type="caution">
    <text evidence="2">The sequence shown here is derived from an EMBL/GenBank/DDBJ whole genome shotgun (WGS) entry which is preliminary data.</text>
</comment>
<feature type="region of interest" description="Disordered" evidence="1">
    <location>
        <begin position="1"/>
        <end position="40"/>
    </location>
</feature>
<sequence>MWKPSRSRSRSASPLLNRHVDADHGAARPDLEGGNERIHAGSAAEIDDGLARLRVGKMEVVADPGERFDRLGRNAVEIGGWIADALSQRPPHLERFSATLRYIALTLVSSSLGSNATDVVTAASIDVIGIVRPPDQS</sequence>
<keyword evidence="3" id="KW-1185">Reference proteome</keyword>
<name>A0ABU4Y5P4_9HYPH</name>
<protein>
    <submittedName>
        <fullName evidence="2">Uncharacterized protein</fullName>
    </submittedName>
</protein>
<feature type="compositionally biased region" description="Basic and acidic residues" evidence="1">
    <location>
        <begin position="18"/>
        <end position="39"/>
    </location>
</feature>
<dbReference type="Proteomes" id="UP001287059">
    <property type="component" value="Unassembled WGS sequence"/>
</dbReference>
<evidence type="ECO:0000256" key="1">
    <source>
        <dbReference type="SAM" id="MobiDB-lite"/>
    </source>
</evidence>
<reference evidence="2 3" key="1">
    <citation type="submission" date="2023-08" db="EMBL/GenBank/DDBJ databases">
        <title>Implementing the SeqCode for naming new Mesorhizobium species isolated from Vachellia karroo root nodules.</title>
        <authorList>
            <person name="Van Lill M."/>
        </authorList>
    </citation>
    <scope>NUCLEOTIDE SEQUENCE [LARGE SCALE GENOMIC DNA]</scope>
    <source>
        <strain evidence="2 3">VK24D</strain>
    </source>
</reference>
<accession>A0ABU4Y5P4</accession>
<organism evidence="2 3">
    <name type="scientific">Mesorhizobium album</name>
    <dbReference type="NCBI Taxonomy" id="3072314"/>
    <lineage>
        <taxon>Bacteria</taxon>
        <taxon>Pseudomonadati</taxon>
        <taxon>Pseudomonadota</taxon>
        <taxon>Alphaproteobacteria</taxon>
        <taxon>Hyphomicrobiales</taxon>
        <taxon>Phyllobacteriaceae</taxon>
        <taxon>Mesorhizobium</taxon>
    </lineage>
</organism>